<keyword evidence="1" id="KW-1133">Transmembrane helix</keyword>
<keyword evidence="3" id="KW-1185">Reference proteome</keyword>
<accession>A0ABW4AJJ8</accession>
<name>A0ABW4AJJ8_9ACTN</name>
<evidence type="ECO:0000313" key="2">
    <source>
        <dbReference type="EMBL" id="MFD1370122.1"/>
    </source>
</evidence>
<keyword evidence="1" id="KW-0812">Transmembrane</keyword>
<dbReference type="RefSeq" id="WP_317790813.1">
    <property type="nucleotide sequence ID" value="NZ_AP028461.1"/>
</dbReference>
<evidence type="ECO:0000256" key="1">
    <source>
        <dbReference type="SAM" id="Phobius"/>
    </source>
</evidence>
<organism evidence="2 3">
    <name type="scientific">Actinoplanes sichuanensis</name>
    <dbReference type="NCBI Taxonomy" id="512349"/>
    <lineage>
        <taxon>Bacteria</taxon>
        <taxon>Bacillati</taxon>
        <taxon>Actinomycetota</taxon>
        <taxon>Actinomycetes</taxon>
        <taxon>Micromonosporales</taxon>
        <taxon>Micromonosporaceae</taxon>
        <taxon>Actinoplanes</taxon>
    </lineage>
</organism>
<sequence>MIDIGGWLASGDGLITVLAVSLNLGAVLRMMLLQHGRLQVERERSARIAGIVRSAGQQMPVRVDEQDGDGRRVVEVGPVAQHSPETMA</sequence>
<gene>
    <name evidence="2" type="ORF">ACFQ5G_32715</name>
</gene>
<dbReference type="Proteomes" id="UP001597183">
    <property type="component" value="Unassembled WGS sequence"/>
</dbReference>
<feature type="transmembrane region" description="Helical" evidence="1">
    <location>
        <begin position="13"/>
        <end position="32"/>
    </location>
</feature>
<protein>
    <submittedName>
        <fullName evidence="2">Uncharacterized protein</fullName>
    </submittedName>
</protein>
<comment type="caution">
    <text evidence="2">The sequence shown here is derived from an EMBL/GenBank/DDBJ whole genome shotgun (WGS) entry which is preliminary data.</text>
</comment>
<reference evidence="3" key="1">
    <citation type="journal article" date="2019" name="Int. J. Syst. Evol. Microbiol.">
        <title>The Global Catalogue of Microorganisms (GCM) 10K type strain sequencing project: providing services to taxonomists for standard genome sequencing and annotation.</title>
        <authorList>
            <consortium name="The Broad Institute Genomics Platform"/>
            <consortium name="The Broad Institute Genome Sequencing Center for Infectious Disease"/>
            <person name="Wu L."/>
            <person name="Ma J."/>
        </authorList>
    </citation>
    <scope>NUCLEOTIDE SEQUENCE [LARGE SCALE GENOMIC DNA]</scope>
    <source>
        <strain evidence="3">CCM 7526</strain>
    </source>
</reference>
<evidence type="ECO:0000313" key="3">
    <source>
        <dbReference type="Proteomes" id="UP001597183"/>
    </source>
</evidence>
<keyword evidence="1" id="KW-0472">Membrane</keyword>
<proteinExistence type="predicted"/>
<dbReference type="EMBL" id="JBHTMK010000043">
    <property type="protein sequence ID" value="MFD1370122.1"/>
    <property type="molecule type" value="Genomic_DNA"/>
</dbReference>